<dbReference type="SMART" id="SM00421">
    <property type="entry name" value="HTH_LUXR"/>
    <property type="match status" value="1"/>
</dbReference>
<feature type="domain" description="Response regulatory" evidence="6">
    <location>
        <begin position="8"/>
        <end position="127"/>
    </location>
</feature>
<keyword evidence="1" id="KW-0805">Transcription regulation</keyword>
<dbReference type="GO" id="GO:0006355">
    <property type="term" value="P:regulation of DNA-templated transcription"/>
    <property type="evidence" value="ECO:0007669"/>
    <property type="project" value="InterPro"/>
</dbReference>
<dbReference type="Gene3D" id="3.40.50.2300">
    <property type="match status" value="1"/>
</dbReference>
<dbReference type="Proteomes" id="UP000034392">
    <property type="component" value="Chromosome"/>
</dbReference>
<evidence type="ECO:0000256" key="2">
    <source>
        <dbReference type="ARBA" id="ARBA00023125"/>
    </source>
</evidence>
<feature type="domain" description="HTH luxR-type" evidence="5">
    <location>
        <begin position="149"/>
        <end position="214"/>
    </location>
</feature>
<dbReference type="SUPFAM" id="SSF52172">
    <property type="entry name" value="CheY-like"/>
    <property type="match status" value="1"/>
</dbReference>
<dbReference type="OrthoDB" id="5292887at2"/>
<dbReference type="SMART" id="SM00448">
    <property type="entry name" value="REC"/>
    <property type="match status" value="1"/>
</dbReference>
<dbReference type="PRINTS" id="PR00038">
    <property type="entry name" value="HTHLUXR"/>
</dbReference>
<dbReference type="PROSITE" id="PS00622">
    <property type="entry name" value="HTH_LUXR_1"/>
    <property type="match status" value="1"/>
</dbReference>
<dbReference type="InterPro" id="IPR000792">
    <property type="entry name" value="Tscrpt_reg_LuxR_C"/>
</dbReference>
<dbReference type="GO" id="GO:0003677">
    <property type="term" value="F:DNA binding"/>
    <property type="evidence" value="ECO:0007669"/>
    <property type="project" value="UniProtKB-KW"/>
</dbReference>
<dbReference type="Pfam" id="PF00196">
    <property type="entry name" value="GerE"/>
    <property type="match status" value="1"/>
</dbReference>
<evidence type="ECO:0000259" key="6">
    <source>
        <dbReference type="PROSITE" id="PS50110"/>
    </source>
</evidence>
<accession>A0A0F7KTM9</accession>
<dbReference type="PANTHER" id="PTHR43214">
    <property type="entry name" value="TWO-COMPONENT RESPONSE REGULATOR"/>
    <property type="match status" value="1"/>
</dbReference>
<dbReference type="InterPro" id="IPR039420">
    <property type="entry name" value="WalR-like"/>
</dbReference>
<dbReference type="GO" id="GO:0000160">
    <property type="term" value="P:phosphorelay signal transduction system"/>
    <property type="evidence" value="ECO:0007669"/>
    <property type="project" value="InterPro"/>
</dbReference>
<evidence type="ECO:0000259" key="5">
    <source>
        <dbReference type="PROSITE" id="PS50043"/>
    </source>
</evidence>
<dbReference type="Gene3D" id="1.10.10.10">
    <property type="entry name" value="Winged helix-like DNA-binding domain superfamily/Winged helix DNA-binding domain"/>
    <property type="match status" value="1"/>
</dbReference>
<dbReference type="KEGG" id="aay:WYH_01888"/>
<dbReference type="Pfam" id="PF00072">
    <property type="entry name" value="Response_reg"/>
    <property type="match status" value="1"/>
</dbReference>
<dbReference type="AlphaFoldDB" id="A0A0F7KTM9"/>
<evidence type="ECO:0000256" key="1">
    <source>
        <dbReference type="ARBA" id="ARBA00023015"/>
    </source>
</evidence>
<dbReference type="PROSITE" id="PS50110">
    <property type="entry name" value="RESPONSE_REGULATORY"/>
    <property type="match status" value="1"/>
</dbReference>
<keyword evidence="3" id="KW-0804">Transcription</keyword>
<evidence type="ECO:0000313" key="8">
    <source>
        <dbReference type="Proteomes" id="UP000034392"/>
    </source>
</evidence>
<feature type="modified residue" description="4-aspartylphosphate" evidence="4">
    <location>
        <position position="63"/>
    </location>
</feature>
<keyword evidence="4" id="KW-0597">Phosphoprotein</keyword>
<keyword evidence="2" id="KW-0238">DNA-binding</keyword>
<dbReference type="PANTHER" id="PTHR43214:SF41">
    <property type="entry name" value="NITRATE_NITRITE RESPONSE REGULATOR PROTEIN NARP"/>
    <property type="match status" value="1"/>
</dbReference>
<dbReference type="CDD" id="cd06170">
    <property type="entry name" value="LuxR_C_like"/>
    <property type="match status" value="1"/>
</dbReference>
<dbReference type="STRING" id="1267766.WYH_01888"/>
<gene>
    <name evidence="7" type="primary">devR</name>
    <name evidence="7" type="ORF">WYH_01888</name>
</gene>
<dbReference type="PROSITE" id="PS50043">
    <property type="entry name" value="HTH_LUXR_2"/>
    <property type="match status" value="1"/>
</dbReference>
<reference evidence="7" key="1">
    <citation type="submission" date="2015-05" db="EMBL/GenBank/DDBJ databases">
        <title>The complete genome of Altererythrobacter atlanticus strain 26DY36.</title>
        <authorList>
            <person name="Wu Y.-H."/>
            <person name="Cheng H."/>
            <person name="Wu X.-W."/>
        </authorList>
    </citation>
    <scope>NUCLEOTIDE SEQUENCE [LARGE SCALE GENOMIC DNA]</scope>
    <source>
        <strain evidence="7">26DY36</strain>
    </source>
</reference>
<dbReference type="PATRIC" id="fig|1267766.3.peg.1909"/>
<protein>
    <submittedName>
        <fullName evidence="7">Transcriptional regulatory protein DevR (DosR)</fullName>
    </submittedName>
</protein>
<proteinExistence type="predicted"/>
<dbReference type="InterPro" id="IPR036388">
    <property type="entry name" value="WH-like_DNA-bd_sf"/>
</dbReference>
<dbReference type="RefSeq" id="WP_082347935.1">
    <property type="nucleotide sequence ID" value="NZ_CP011452.2"/>
</dbReference>
<dbReference type="EMBL" id="CP011452">
    <property type="protein sequence ID" value="AKH42924.1"/>
    <property type="molecule type" value="Genomic_DNA"/>
</dbReference>
<name>A0A0F7KTM9_9SPHN</name>
<dbReference type="SUPFAM" id="SSF46894">
    <property type="entry name" value="C-terminal effector domain of the bipartite response regulators"/>
    <property type="match status" value="1"/>
</dbReference>
<keyword evidence="8" id="KW-1185">Reference proteome</keyword>
<evidence type="ECO:0000256" key="4">
    <source>
        <dbReference type="PROSITE-ProRule" id="PRU00169"/>
    </source>
</evidence>
<dbReference type="InterPro" id="IPR001789">
    <property type="entry name" value="Sig_transdc_resp-reg_receiver"/>
</dbReference>
<sequence length="216" mass="24129">MMATPHPRILVVDDLQPARRLLVEAIQAVLEKQGKDGRNLVETSSFTETAVLFGQKFDFAFIDLHLPDGRGWDIIRNLKKDPDILVAAVTVMDDRASVEATLAAGADGYLIKDAEPELLHFRIERLMAGEPSLSPAIARMMLAHFRPALDPEEDPLTAREREVLSLVGRGLRAREVADHLQISAHTVRDHLKSIYRKLDVSSRAEVAIEAQRRNLT</sequence>
<evidence type="ECO:0000256" key="3">
    <source>
        <dbReference type="ARBA" id="ARBA00023163"/>
    </source>
</evidence>
<organism evidence="7 8">
    <name type="scientific">Croceibacterium atlanticum</name>
    <dbReference type="NCBI Taxonomy" id="1267766"/>
    <lineage>
        <taxon>Bacteria</taxon>
        <taxon>Pseudomonadati</taxon>
        <taxon>Pseudomonadota</taxon>
        <taxon>Alphaproteobacteria</taxon>
        <taxon>Sphingomonadales</taxon>
        <taxon>Erythrobacteraceae</taxon>
        <taxon>Croceibacterium</taxon>
    </lineage>
</organism>
<dbReference type="InterPro" id="IPR011006">
    <property type="entry name" value="CheY-like_superfamily"/>
</dbReference>
<dbReference type="InterPro" id="IPR016032">
    <property type="entry name" value="Sig_transdc_resp-reg_C-effctor"/>
</dbReference>
<evidence type="ECO:0000313" key="7">
    <source>
        <dbReference type="EMBL" id="AKH42924.1"/>
    </source>
</evidence>